<protein>
    <submittedName>
        <fullName evidence="4">DeoR family transcriptional regulator</fullName>
    </submittedName>
</protein>
<dbReference type="AlphaFoldDB" id="A0A318S228"/>
<dbReference type="InterPro" id="IPR001034">
    <property type="entry name" value="DeoR_HTH"/>
</dbReference>
<dbReference type="Pfam" id="PF00455">
    <property type="entry name" value="DeoRC"/>
    <property type="match status" value="1"/>
</dbReference>
<dbReference type="SUPFAM" id="SSF46785">
    <property type="entry name" value="Winged helix' DNA-binding domain"/>
    <property type="match status" value="1"/>
</dbReference>
<dbReference type="RefSeq" id="WP_245901208.1">
    <property type="nucleotide sequence ID" value="NZ_QJSX01000025.1"/>
</dbReference>
<proteinExistence type="predicted"/>
<dbReference type="SMART" id="SM00420">
    <property type="entry name" value="HTH_DEOR"/>
    <property type="match status" value="1"/>
</dbReference>
<evidence type="ECO:0000256" key="2">
    <source>
        <dbReference type="ARBA" id="ARBA00023163"/>
    </source>
</evidence>
<dbReference type="Proteomes" id="UP000248326">
    <property type="component" value="Unassembled WGS sequence"/>
</dbReference>
<dbReference type="PROSITE" id="PS51000">
    <property type="entry name" value="HTH_DEOR_2"/>
    <property type="match status" value="1"/>
</dbReference>
<dbReference type="InterPro" id="IPR036388">
    <property type="entry name" value="WH-like_DNA-bd_sf"/>
</dbReference>
<dbReference type="GO" id="GO:0003700">
    <property type="term" value="F:DNA-binding transcription factor activity"/>
    <property type="evidence" value="ECO:0007669"/>
    <property type="project" value="InterPro"/>
</dbReference>
<dbReference type="PANTHER" id="PTHR30363">
    <property type="entry name" value="HTH-TYPE TRANSCRIPTIONAL REGULATOR SRLR-RELATED"/>
    <property type="match status" value="1"/>
</dbReference>
<dbReference type="PANTHER" id="PTHR30363:SF44">
    <property type="entry name" value="AGA OPERON TRANSCRIPTIONAL REPRESSOR-RELATED"/>
    <property type="match status" value="1"/>
</dbReference>
<dbReference type="InterPro" id="IPR014036">
    <property type="entry name" value="DeoR-like_C"/>
</dbReference>
<dbReference type="InterPro" id="IPR050313">
    <property type="entry name" value="Carb_Metab_HTH_regulators"/>
</dbReference>
<dbReference type="InterPro" id="IPR036390">
    <property type="entry name" value="WH_DNA-bd_sf"/>
</dbReference>
<dbReference type="SUPFAM" id="SSF100950">
    <property type="entry name" value="NagB/RpiA/CoA transferase-like"/>
    <property type="match status" value="1"/>
</dbReference>
<dbReference type="EMBL" id="QJSX01000025">
    <property type="protein sequence ID" value="PYE48997.1"/>
    <property type="molecule type" value="Genomic_DNA"/>
</dbReference>
<evidence type="ECO:0000313" key="5">
    <source>
        <dbReference type="Proteomes" id="UP000248326"/>
    </source>
</evidence>
<name>A0A318S228_9DEIO</name>
<dbReference type="Gene3D" id="1.10.10.10">
    <property type="entry name" value="Winged helix-like DNA-binding domain superfamily/Winged helix DNA-binding domain"/>
    <property type="match status" value="1"/>
</dbReference>
<evidence type="ECO:0000313" key="4">
    <source>
        <dbReference type="EMBL" id="PYE48997.1"/>
    </source>
</evidence>
<feature type="domain" description="HTH deoR-type" evidence="3">
    <location>
        <begin position="11"/>
        <end position="66"/>
    </location>
</feature>
<dbReference type="PRINTS" id="PR00037">
    <property type="entry name" value="HTHLACR"/>
</dbReference>
<dbReference type="Gene3D" id="3.40.50.1360">
    <property type="match status" value="1"/>
</dbReference>
<accession>A0A318S228</accession>
<keyword evidence="1" id="KW-0805">Transcription regulation</keyword>
<evidence type="ECO:0000259" key="3">
    <source>
        <dbReference type="PROSITE" id="PS51000"/>
    </source>
</evidence>
<dbReference type="SMART" id="SM01134">
    <property type="entry name" value="DeoRC"/>
    <property type="match status" value="1"/>
</dbReference>
<keyword evidence="5" id="KW-1185">Reference proteome</keyword>
<gene>
    <name evidence="4" type="ORF">DES52_12514</name>
</gene>
<comment type="caution">
    <text evidence="4">The sequence shown here is derived from an EMBL/GenBank/DDBJ whole genome shotgun (WGS) entry which is preliminary data.</text>
</comment>
<evidence type="ECO:0000256" key="1">
    <source>
        <dbReference type="ARBA" id="ARBA00023015"/>
    </source>
</evidence>
<reference evidence="4 5" key="1">
    <citation type="submission" date="2018-06" db="EMBL/GenBank/DDBJ databases">
        <title>Genomic Encyclopedia of Type Strains, Phase IV (KMG-IV): sequencing the most valuable type-strain genomes for metagenomic binning, comparative biology and taxonomic classification.</title>
        <authorList>
            <person name="Goeker M."/>
        </authorList>
    </citation>
    <scope>NUCLEOTIDE SEQUENCE [LARGE SCALE GENOMIC DNA]</scope>
    <source>
        <strain evidence="4 5">DSM 18048</strain>
    </source>
</reference>
<organism evidence="4 5">
    <name type="scientific">Deinococcus yavapaiensis KR-236</name>
    <dbReference type="NCBI Taxonomy" id="694435"/>
    <lineage>
        <taxon>Bacteria</taxon>
        <taxon>Thermotogati</taxon>
        <taxon>Deinococcota</taxon>
        <taxon>Deinococci</taxon>
        <taxon>Deinococcales</taxon>
        <taxon>Deinococcaceae</taxon>
        <taxon>Deinococcus</taxon>
    </lineage>
</organism>
<keyword evidence="2" id="KW-0804">Transcription</keyword>
<dbReference type="Pfam" id="PF08220">
    <property type="entry name" value="HTH_DeoR"/>
    <property type="match status" value="1"/>
</dbReference>
<dbReference type="InterPro" id="IPR037171">
    <property type="entry name" value="NagB/RpiA_transferase-like"/>
</dbReference>
<sequence length="263" mass="27993">MSVASEALKLTGERQHLILRRALAERIIKIKDLAAELGVHEMTIRRDLDALAEQGLLERVHGGARVKDKTSEELSHHLRAAKNTEAKARIARAALDLIQDGDVVALDASTTALALAAILHARNVTAIVTGLDAANILAASGVSFLMVGGNFHAPARSFVGAFFMDTMRRLHPDKVFFSAKAYSVETGFTDPHLPEVGAKQTLISSGGTRIALLDASKLGRRALATIATLSEVDVLVTDAAPSDDVRAAIEAADIKLVIAQEEP</sequence>